<evidence type="ECO:0000256" key="8">
    <source>
        <dbReference type="ARBA" id="ARBA00023317"/>
    </source>
</evidence>
<feature type="transmembrane region" description="Helical" evidence="9">
    <location>
        <begin position="14"/>
        <end position="43"/>
    </location>
</feature>
<keyword evidence="2" id="KW-0444">Lipid biosynthesis</keyword>
<accession>A0A383BF23</accession>
<keyword evidence="7" id="KW-1208">Phospholipid metabolism</keyword>
<sequence length="76" mass="8300">VTYPLIAREGWSRILLVLGLAGAVHAVAGFWIALPFWILWILVLQFFRDPPRSVPDLAGGVVAPAHGRVVGIHPDH</sequence>
<feature type="non-terminal residue" evidence="10">
    <location>
        <position position="76"/>
    </location>
</feature>
<keyword evidence="4 9" id="KW-0472">Membrane</keyword>
<evidence type="ECO:0000256" key="2">
    <source>
        <dbReference type="ARBA" id="ARBA00022516"/>
    </source>
</evidence>
<proteinExistence type="predicted"/>
<feature type="non-terminal residue" evidence="10">
    <location>
        <position position="1"/>
    </location>
</feature>
<organism evidence="10">
    <name type="scientific">marine metagenome</name>
    <dbReference type="NCBI Taxonomy" id="408172"/>
    <lineage>
        <taxon>unclassified sequences</taxon>
        <taxon>metagenomes</taxon>
        <taxon>ecological metagenomes</taxon>
    </lineage>
</organism>
<keyword evidence="9" id="KW-1133">Transmembrane helix</keyword>
<protein>
    <submittedName>
        <fullName evidence="10">Uncharacterized protein</fullName>
    </submittedName>
</protein>
<evidence type="ECO:0000256" key="6">
    <source>
        <dbReference type="ARBA" id="ARBA00023209"/>
    </source>
</evidence>
<evidence type="ECO:0000256" key="3">
    <source>
        <dbReference type="ARBA" id="ARBA00023098"/>
    </source>
</evidence>
<dbReference type="InterPro" id="IPR033175">
    <property type="entry name" value="PSD-A"/>
</dbReference>
<evidence type="ECO:0000313" key="10">
    <source>
        <dbReference type="EMBL" id="SVE18786.1"/>
    </source>
</evidence>
<evidence type="ECO:0000256" key="5">
    <source>
        <dbReference type="ARBA" id="ARBA00023145"/>
    </source>
</evidence>
<dbReference type="PANTHER" id="PTHR35809">
    <property type="entry name" value="ARCHAETIDYLSERINE DECARBOXYLASE PROENZYME-RELATED"/>
    <property type="match status" value="1"/>
</dbReference>
<dbReference type="EMBL" id="UINC01200070">
    <property type="protein sequence ID" value="SVE18786.1"/>
    <property type="molecule type" value="Genomic_DNA"/>
</dbReference>
<keyword evidence="6" id="KW-0594">Phospholipid biosynthesis</keyword>
<evidence type="ECO:0000256" key="4">
    <source>
        <dbReference type="ARBA" id="ARBA00023136"/>
    </source>
</evidence>
<name>A0A383BF23_9ZZZZ</name>
<keyword evidence="1" id="KW-1003">Cell membrane</keyword>
<gene>
    <name evidence="10" type="ORF">METZ01_LOCUS471640</name>
</gene>
<keyword evidence="9" id="KW-0812">Transmembrane</keyword>
<keyword evidence="5" id="KW-0865">Zymogen</keyword>
<dbReference type="PANTHER" id="PTHR35809:SF1">
    <property type="entry name" value="ARCHAETIDYLSERINE DECARBOXYLASE PROENZYME-RELATED"/>
    <property type="match status" value="1"/>
</dbReference>
<evidence type="ECO:0000256" key="9">
    <source>
        <dbReference type="SAM" id="Phobius"/>
    </source>
</evidence>
<evidence type="ECO:0000256" key="7">
    <source>
        <dbReference type="ARBA" id="ARBA00023264"/>
    </source>
</evidence>
<dbReference type="AlphaFoldDB" id="A0A383BF23"/>
<keyword evidence="8" id="KW-0670">Pyruvate</keyword>
<dbReference type="GO" id="GO:0008654">
    <property type="term" value="P:phospholipid biosynthetic process"/>
    <property type="evidence" value="ECO:0007669"/>
    <property type="project" value="UniProtKB-KW"/>
</dbReference>
<keyword evidence="3" id="KW-0443">Lipid metabolism</keyword>
<evidence type="ECO:0000256" key="1">
    <source>
        <dbReference type="ARBA" id="ARBA00022475"/>
    </source>
</evidence>
<reference evidence="10" key="1">
    <citation type="submission" date="2018-05" db="EMBL/GenBank/DDBJ databases">
        <authorList>
            <person name="Lanie J.A."/>
            <person name="Ng W.-L."/>
            <person name="Kazmierczak K.M."/>
            <person name="Andrzejewski T.M."/>
            <person name="Davidsen T.M."/>
            <person name="Wayne K.J."/>
            <person name="Tettelin H."/>
            <person name="Glass J.I."/>
            <person name="Rusch D."/>
            <person name="Podicherti R."/>
            <person name="Tsui H.-C.T."/>
            <person name="Winkler M.E."/>
        </authorList>
    </citation>
    <scope>NUCLEOTIDE SEQUENCE</scope>
</reference>